<dbReference type="SMART" id="SM00382">
    <property type="entry name" value="AAA"/>
    <property type="match status" value="1"/>
</dbReference>
<gene>
    <name evidence="12" type="ORF">E4665_01865</name>
</gene>
<keyword evidence="4 9" id="KW-0812">Transmembrane</keyword>
<dbReference type="AlphaFoldDB" id="A0A4Z0GVY2"/>
<evidence type="ECO:0000256" key="3">
    <source>
        <dbReference type="ARBA" id="ARBA00022475"/>
    </source>
</evidence>
<dbReference type="InterPro" id="IPR003593">
    <property type="entry name" value="AAA+_ATPase"/>
</dbReference>
<dbReference type="InterPro" id="IPR027417">
    <property type="entry name" value="P-loop_NTPase"/>
</dbReference>
<organism evidence="12 13">
    <name type="scientific">Sporolactobacillus shoreae</name>
    <dbReference type="NCBI Taxonomy" id="1465501"/>
    <lineage>
        <taxon>Bacteria</taxon>
        <taxon>Bacillati</taxon>
        <taxon>Bacillota</taxon>
        <taxon>Bacilli</taxon>
        <taxon>Bacillales</taxon>
        <taxon>Sporolactobacillaceae</taxon>
        <taxon>Sporolactobacillus</taxon>
    </lineage>
</organism>
<feature type="transmembrane region" description="Helical" evidence="9">
    <location>
        <begin position="238"/>
        <end position="258"/>
    </location>
</feature>
<evidence type="ECO:0000256" key="2">
    <source>
        <dbReference type="ARBA" id="ARBA00022448"/>
    </source>
</evidence>
<evidence type="ECO:0000256" key="8">
    <source>
        <dbReference type="ARBA" id="ARBA00023136"/>
    </source>
</evidence>
<comment type="subcellular location">
    <subcellularLocation>
        <location evidence="1">Cell membrane</location>
        <topology evidence="1">Multi-pass membrane protein</topology>
    </subcellularLocation>
</comment>
<keyword evidence="13" id="KW-1185">Reference proteome</keyword>
<evidence type="ECO:0000313" key="13">
    <source>
        <dbReference type="Proteomes" id="UP000298347"/>
    </source>
</evidence>
<feature type="transmembrane region" description="Helical" evidence="9">
    <location>
        <begin position="157"/>
        <end position="174"/>
    </location>
</feature>
<dbReference type="InterPro" id="IPR036640">
    <property type="entry name" value="ABC1_TM_sf"/>
</dbReference>
<dbReference type="PANTHER" id="PTHR43394:SF1">
    <property type="entry name" value="ATP-BINDING CASSETTE SUB-FAMILY B MEMBER 10, MITOCHONDRIAL"/>
    <property type="match status" value="1"/>
</dbReference>
<feature type="transmembrane region" description="Helical" evidence="9">
    <location>
        <begin position="133"/>
        <end position="151"/>
    </location>
</feature>
<keyword evidence="5" id="KW-0547">Nucleotide-binding</keyword>
<dbReference type="InterPro" id="IPR039421">
    <property type="entry name" value="Type_1_exporter"/>
</dbReference>
<dbReference type="PROSITE" id="PS50893">
    <property type="entry name" value="ABC_TRANSPORTER_2"/>
    <property type="match status" value="1"/>
</dbReference>
<dbReference type="InterPro" id="IPR003439">
    <property type="entry name" value="ABC_transporter-like_ATP-bd"/>
</dbReference>
<dbReference type="RefSeq" id="WP_135347090.1">
    <property type="nucleotide sequence ID" value="NZ_SRJD01000001.1"/>
</dbReference>
<dbReference type="InterPro" id="IPR017871">
    <property type="entry name" value="ABC_transporter-like_CS"/>
</dbReference>
<evidence type="ECO:0000256" key="9">
    <source>
        <dbReference type="SAM" id="Phobius"/>
    </source>
</evidence>
<proteinExistence type="predicted"/>
<dbReference type="GO" id="GO:0005886">
    <property type="term" value="C:plasma membrane"/>
    <property type="evidence" value="ECO:0007669"/>
    <property type="project" value="UniProtKB-SubCell"/>
</dbReference>
<evidence type="ECO:0000259" key="10">
    <source>
        <dbReference type="PROSITE" id="PS50893"/>
    </source>
</evidence>
<dbReference type="EMBL" id="SRJD01000001">
    <property type="protein sequence ID" value="TGB00446.1"/>
    <property type="molecule type" value="Genomic_DNA"/>
</dbReference>
<evidence type="ECO:0000256" key="1">
    <source>
        <dbReference type="ARBA" id="ARBA00004651"/>
    </source>
</evidence>
<keyword evidence="3" id="KW-1003">Cell membrane</keyword>
<sequence length="581" mass="65111">MGYLKPYWKNYRLRFILAVLFLSLEALADLMQPALMSRIVDQGVAHSKFFFIEKFGLIMFLITLGGAFCACMRNVLSVNVSQNFARDLRQDLYIKIQRFSLKNIDRFGNATLITRLTNDVTRVQTFANGLMRMMLKAPLVGIGSLIMAVNLNPKLSLILLGVTPVIALMIYLNMKISYPYFRKVQGALDHVNRSVQEYLSGVRVVKVFNRFSYEEERFQQNNQHLGNLSAMAAKVGSVFSPLINLAVNAGIIAIIWFGGIGVESGSMQVGSIIAFTNYMMQILFAIMMVNNAFNMFVRAKASAERIGEIMNTEEDMAFPEQENRPIAKKKGALLFQHVCFSYDSIAGQRDPFLKNIDFSVLPGEMLGITGPIASGKTTLVNLILRFYDPDQGRLILDGTDVRLFSEEELRGKIALVPQRPLLFSGTVRENIRWGNEQASEEEIYEAARAAEADEFIRQTPDGYDSMIGQGGVNFSGGQKQRISIARALIRKPEILILDDATSAVDARTDKRIRRNISIATRRLTCIVISQRITSIADADKIIVMNGGKIDAIGTHQELIRESDYYREILQSQLGKEVESNG</sequence>
<reference evidence="12 13" key="1">
    <citation type="journal article" date="2015" name="Int. J. Syst. Evol. Microbiol.">
        <title>Sporolactobacillus shoreae sp. nov. and Sporolactobacillus spathodeae sp. nov., two spore-forming lactic acid bacteria isolated from tree barks in Thailand.</title>
        <authorList>
            <person name="Thamacharoensuk T."/>
            <person name="Kitahara M."/>
            <person name="Ohkuma M."/>
            <person name="Thongchul N."/>
            <person name="Tanasupawat S."/>
        </authorList>
    </citation>
    <scope>NUCLEOTIDE SEQUENCE [LARGE SCALE GENOMIC DNA]</scope>
    <source>
        <strain evidence="12 13">BK92</strain>
    </source>
</reference>
<dbReference type="FunFam" id="3.40.50.300:FF:000221">
    <property type="entry name" value="Multidrug ABC transporter ATP-binding protein"/>
    <property type="match status" value="1"/>
</dbReference>
<keyword evidence="8 9" id="KW-0472">Membrane</keyword>
<keyword evidence="6 12" id="KW-0067">ATP-binding</keyword>
<dbReference type="Proteomes" id="UP000298347">
    <property type="component" value="Unassembled WGS sequence"/>
</dbReference>
<dbReference type="SUPFAM" id="SSF52540">
    <property type="entry name" value="P-loop containing nucleoside triphosphate hydrolases"/>
    <property type="match status" value="1"/>
</dbReference>
<dbReference type="OrthoDB" id="9770415at2"/>
<accession>A0A4Z0GVY2</accession>
<keyword evidence="7 9" id="KW-1133">Transmembrane helix</keyword>
<feature type="domain" description="ABC transmembrane type-1" evidence="11">
    <location>
        <begin position="16"/>
        <end position="298"/>
    </location>
</feature>
<evidence type="ECO:0000256" key="4">
    <source>
        <dbReference type="ARBA" id="ARBA00022692"/>
    </source>
</evidence>
<evidence type="ECO:0000256" key="5">
    <source>
        <dbReference type="ARBA" id="ARBA00022741"/>
    </source>
</evidence>
<dbReference type="Gene3D" id="1.20.1560.10">
    <property type="entry name" value="ABC transporter type 1, transmembrane domain"/>
    <property type="match status" value="1"/>
</dbReference>
<dbReference type="GO" id="GO:0015421">
    <property type="term" value="F:ABC-type oligopeptide transporter activity"/>
    <property type="evidence" value="ECO:0007669"/>
    <property type="project" value="TreeGrafter"/>
</dbReference>
<dbReference type="SUPFAM" id="SSF90123">
    <property type="entry name" value="ABC transporter transmembrane region"/>
    <property type="match status" value="1"/>
</dbReference>
<evidence type="ECO:0000313" key="12">
    <source>
        <dbReference type="EMBL" id="TGB00446.1"/>
    </source>
</evidence>
<evidence type="ECO:0000256" key="7">
    <source>
        <dbReference type="ARBA" id="ARBA00022989"/>
    </source>
</evidence>
<name>A0A4Z0GVY2_9BACL</name>
<feature type="transmembrane region" description="Helical" evidence="9">
    <location>
        <begin position="55"/>
        <end position="76"/>
    </location>
</feature>
<feature type="transmembrane region" description="Helical" evidence="9">
    <location>
        <begin position="278"/>
        <end position="297"/>
    </location>
</feature>
<dbReference type="GO" id="GO:0005524">
    <property type="term" value="F:ATP binding"/>
    <property type="evidence" value="ECO:0007669"/>
    <property type="project" value="UniProtKB-KW"/>
</dbReference>
<evidence type="ECO:0000259" key="11">
    <source>
        <dbReference type="PROSITE" id="PS50929"/>
    </source>
</evidence>
<protein>
    <submittedName>
        <fullName evidence="12">ABC transporter ATP-binding protein</fullName>
    </submittedName>
</protein>
<comment type="caution">
    <text evidence="12">The sequence shown here is derived from an EMBL/GenBank/DDBJ whole genome shotgun (WGS) entry which is preliminary data.</text>
</comment>
<evidence type="ECO:0000256" key="6">
    <source>
        <dbReference type="ARBA" id="ARBA00022840"/>
    </source>
</evidence>
<dbReference type="InterPro" id="IPR011527">
    <property type="entry name" value="ABC1_TM_dom"/>
</dbReference>
<dbReference type="GO" id="GO:0016887">
    <property type="term" value="F:ATP hydrolysis activity"/>
    <property type="evidence" value="ECO:0007669"/>
    <property type="project" value="InterPro"/>
</dbReference>
<dbReference type="Gene3D" id="3.40.50.300">
    <property type="entry name" value="P-loop containing nucleotide triphosphate hydrolases"/>
    <property type="match status" value="1"/>
</dbReference>
<dbReference type="Pfam" id="PF00005">
    <property type="entry name" value="ABC_tran"/>
    <property type="match status" value="1"/>
</dbReference>
<dbReference type="PROSITE" id="PS50929">
    <property type="entry name" value="ABC_TM1F"/>
    <property type="match status" value="1"/>
</dbReference>
<dbReference type="PANTHER" id="PTHR43394">
    <property type="entry name" value="ATP-DEPENDENT PERMEASE MDL1, MITOCHONDRIAL"/>
    <property type="match status" value="1"/>
</dbReference>
<dbReference type="PROSITE" id="PS00211">
    <property type="entry name" value="ABC_TRANSPORTER_1"/>
    <property type="match status" value="1"/>
</dbReference>
<dbReference type="CDD" id="cd18548">
    <property type="entry name" value="ABC_6TM_Tm287_like"/>
    <property type="match status" value="1"/>
</dbReference>
<feature type="domain" description="ABC transporter" evidence="10">
    <location>
        <begin position="333"/>
        <end position="571"/>
    </location>
</feature>
<dbReference type="Pfam" id="PF00664">
    <property type="entry name" value="ABC_membrane"/>
    <property type="match status" value="1"/>
</dbReference>
<keyword evidence="2" id="KW-0813">Transport</keyword>